<keyword evidence="3" id="KW-0862">Zinc</keyword>
<evidence type="ECO:0000256" key="3">
    <source>
        <dbReference type="ARBA" id="ARBA00022833"/>
    </source>
</evidence>
<dbReference type="PROSITE" id="PS50135">
    <property type="entry name" value="ZF_ZZ_2"/>
    <property type="match status" value="1"/>
</dbReference>
<evidence type="ECO:0000256" key="2">
    <source>
        <dbReference type="ARBA" id="ARBA00022771"/>
    </source>
</evidence>
<feature type="compositionally biased region" description="Basic and acidic residues" evidence="5">
    <location>
        <begin position="1101"/>
        <end position="1113"/>
    </location>
</feature>
<dbReference type="EMBL" id="KN817541">
    <property type="protein sequence ID" value="KJA23768.1"/>
    <property type="molecule type" value="Genomic_DNA"/>
</dbReference>
<keyword evidence="2 4" id="KW-0863">Zinc-finger</keyword>
<evidence type="ECO:0000313" key="7">
    <source>
        <dbReference type="EMBL" id="KJA23768.1"/>
    </source>
</evidence>
<evidence type="ECO:0000259" key="6">
    <source>
        <dbReference type="PROSITE" id="PS50135"/>
    </source>
</evidence>
<protein>
    <recommendedName>
        <fullName evidence="6">ZZ-type domain-containing protein</fullName>
    </recommendedName>
</protein>
<feature type="compositionally biased region" description="Basic and acidic residues" evidence="5">
    <location>
        <begin position="901"/>
        <end position="930"/>
    </location>
</feature>
<dbReference type="GO" id="GO:0008270">
    <property type="term" value="F:zinc ion binding"/>
    <property type="evidence" value="ECO:0007669"/>
    <property type="project" value="UniProtKB-KW"/>
</dbReference>
<accession>A0A0D2MJC6</accession>
<dbReference type="Gene3D" id="3.30.60.90">
    <property type="match status" value="1"/>
</dbReference>
<feature type="compositionally biased region" description="Basic and acidic residues" evidence="5">
    <location>
        <begin position="1203"/>
        <end position="1215"/>
    </location>
</feature>
<feature type="domain" description="ZZ-type" evidence="6">
    <location>
        <begin position="765"/>
        <end position="824"/>
    </location>
</feature>
<evidence type="ECO:0000313" key="8">
    <source>
        <dbReference type="Proteomes" id="UP000054270"/>
    </source>
</evidence>
<dbReference type="CDD" id="cd02249">
    <property type="entry name" value="ZZ"/>
    <property type="match status" value="1"/>
</dbReference>
<gene>
    <name evidence="7" type="ORF">HYPSUDRAFT_1079957</name>
</gene>
<dbReference type="Proteomes" id="UP000054270">
    <property type="component" value="Unassembled WGS sequence"/>
</dbReference>
<feature type="region of interest" description="Disordered" evidence="5">
    <location>
        <begin position="1080"/>
        <end position="1117"/>
    </location>
</feature>
<dbReference type="SUPFAM" id="SSF57850">
    <property type="entry name" value="RING/U-box"/>
    <property type="match status" value="1"/>
</dbReference>
<feature type="region of interest" description="Disordered" evidence="5">
    <location>
        <begin position="1203"/>
        <end position="1223"/>
    </location>
</feature>
<dbReference type="STRING" id="945553.A0A0D2MJC6"/>
<name>A0A0D2MJC6_HYPSF</name>
<keyword evidence="1" id="KW-0479">Metal-binding</keyword>
<proteinExistence type="predicted"/>
<reference evidence="8" key="1">
    <citation type="submission" date="2014-04" db="EMBL/GenBank/DDBJ databases">
        <title>Evolutionary Origins and Diversification of the Mycorrhizal Mutualists.</title>
        <authorList>
            <consortium name="DOE Joint Genome Institute"/>
            <consortium name="Mycorrhizal Genomics Consortium"/>
            <person name="Kohler A."/>
            <person name="Kuo A."/>
            <person name="Nagy L.G."/>
            <person name="Floudas D."/>
            <person name="Copeland A."/>
            <person name="Barry K.W."/>
            <person name="Cichocki N."/>
            <person name="Veneault-Fourrey C."/>
            <person name="LaButti K."/>
            <person name="Lindquist E.A."/>
            <person name="Lipzen A."/>
            <person name="Lundell T."/>
            <person name="Morin E."/>
            <person name="Murat C."/>
            <person name="Riley R."/>
            <person name="Ohm R."/>
            <person name="Sun H."/>
            <person name="Tunlid A."/>
            <person name="Henrissat B."/>
            <person name="Grigoriev I.V."/>
            <person name="Hibbett D.S."/>
            <person name="Martin F."/>
        </authorList>
    </citation>
    <scope>NUCLEOTIDE SEQUENCE [LARGE SCALE GENOMIC DNA]</scope>
    <source>
        <strain evidence="8">FD-334 SS-4</strain>
    </source>
</reference>
<dbReference type="InterPro" id="IPR000433">
    <property type="entry name" value="Znf_ZZ"/>
</dbReference>
<evidence type="ECO:0000256" key="5">
    <source>
        <dbReference type="SAM" id="MobiDB-lite"/>
    </source>
</evidence>
<feature type="compositionally biased region" description="Basic and acidic residues" evidence="5">
    <location>
        <begin position="1080"/>
        <end position="1091"/>
    </location>
</feature>
<dbReference type="InterPro" id="IPR043145">
    <property type="entry name" value="Znf_ZZ_sf"/>
</dbReference>
<organism evidence="7 8">
    <name type="scientific">Hypholoma sublateritium (strain FD-334 SS-4)</name>
    <dbReference type="NCBI Taxonomy" id="945553"/>
    <lineage>
        <taxon>Eukaryota</taxon>
        <taxon>Fungi</taxon>
        <taxon>Dikarya</taxon>
        <taxon>Basidiomycota</taxon>
        <taxon>Agaricomycotina</taxon>
        <taxon>Agaricomycetes</taxon>
        <taxon>Agaricomycetidae</taxon>
        <taxon>Agaricales</taxon>
        <taxon>Agaricineae</taxon>
        <taxon>Strophariaceae</taxon>
        <taxon>Hypholoma</taxon>
    </lineage>
</organism>
<evidence type="ECO:0000256" key="4">
    <source>
        <dbReference type="PROSITE-ProRule" id="PRU00228"/>
    </source>
</evidence>
<dbReference type="OrthoDB" id="3222020at2759"/>
<sequence>MKRAWTRPFQTSRTRTIYHDYDTLDQWTKDHQEFQESPAPKKGHSYLAHASALMPLLDAFSQLHPVAGVVITAFKTAVTYEQMREENDARVAVVFLAQADLMSFFLTTKQLSNQLGRQPLDQNDIRIDGQLQFTLNNITDEIVACGNSMDVYYGEKRIVKYLKAREWKERIEEHMNMFYQWRTQLSQILTVRIAADTNNMVDEMHSLNATVRTMLSHLFLPKAGWERDVDQRRLELIKEGSRDSKEMLNDPEVLQTLADLTQDPLLDSKRTEENLRGSKAVNSVRALTTEIDLLKKDLNSSLEVLCKRNEETFKLKLDFHTEQLQNAIHDSAQYVVQSLSGPHDRLRNEDLKILWKEMNWIFCVDNKHFTNALFEYYLDHFSSLKEVAADIENGPESQLQKLKEGRRAKVYENLTKVTFLSRMGVLNHVDAWTLEPMAMYGDRIANSVDRDESGYIRISEVNSFTDRMPEGWTLPQWCAYAAIGWTYEARIYRKRMNNILGRMFEMHGKVLPANRFFMLVITQSYTPFFQLLAWEPWDTTNAGHEKYPSPVADLRNLVHDKMKHQDNILRNKLQKLHWAVEDETMLHILCGKEPLETYVLQITVLLLERAYEVMQACTKVTIDAEELSHLSTPLDLLKNVCTSHVTSLKAQWKKEKKRDNYISSFHGGIWDCIDQVNEKTFSLPFEREDIEDFVSDDKVLDKFSPPMLVDGKLPYLKYKPWEEFIKLLTPENIPEEVPNTWDDHDGAFEKNMSYRNRSGMAQFPLVFRNCNICHKELEQECYYACTVCYDFDMCSKCYKCSKDKDVTDSHHFSHPVLRFALPTPHIPRQWIVLDSQLQTKHIQEDVSVLLEQNKQSDEALGWETSSSEDTGFNVDDVEQLTEGVIYEEPGEIDAFSSKAEPNNRDPDRIVSTEGHVHEEPEERDGHSKPEDMKITDLISNMNGEQSIESEACNDGRERDSCLESKNTGHYSDVEQSVQDKIIEVVEGNRFRENIFDDKTVDENVAGEDGKDSVELPRGCDSYVRGSAEGEAHEETGERENLLYPATRDSLQMAETEPCEEVEEKAVFSMPIDIDLGGEDTREAREREHKSEPGSVDAAHSTADEPRETAEKQQADFQPEDSVVEVTLKKYKSCNCCNGNIALDNIATFYKCFRHSCSNYWLCDSCVDKRIVDKDPDGHQWWHSLIVLRHQIIFPGVDTAELNRNKSQETHTKDPSDSSSGGNDLGNRISAVVAEKLDVTHLMLQSALKSFVDSQTKSAEVQGDESIIHHRIGEFEDRIESRISRLEDKVDMMCGEMRAFFSTFAIRPGAEI</sequence>
<keyword evidence="8" id="KW-1185">Reference proteome</keyword>
<evidence type="ECO:0000256" key="1">
    <source>
        <dbReference type="ARBA" id="ARBA00022723"/>
    </source>
</evidence>
<feature type="region of interest" description="Disordered" evidence="5">
    <location>
        <begin position="890"/>
        <end position="930"/>
    </location>
</feature>